<evidence type="ECO:0000313" key="4">
    <source>
        <dbReference type="Proteomes" id="UP001218218"/>
    </source>
</evidence>
<feature type="non-terminal residue" evidence="3">
    <location>
        <position position="223"/>
    </location>
</feature>
<feature type="coiled-coil region" evidence="1">
    <location>
        <begin position="49"/>
        <end position="76"/>
    </location>
</feature>
<reference evidence="3" key="1">
    <citation type="submission" date="2023-03" db="EMBL/GenBank/DDBJ databases">
        <title>Massive genome expansion in bonnet fungi (Mycena s.s.) driven by repeated elements and novel gene families across ecological guilds.</title>
        <authorList>
            <consortium name="Lawrence Berkeley National Laboratory"/>
            <person name="Harder C.B."/>
            <person name="Miyauchi S."/>
            <person name="Viragh M."/>
            <person name="Kuo A."/>
            <person name="Thoen E."/>
            <person name="Andreopoulos B."/>
            <person name="Lu D."/>
            <person name="Skrede I."/>
            <person name="Drula E."/>
            <person name="Henrissat B."/>
            <person name="Morin E."/>
            <person name="Kohler A."/>
            <person name="Barry K."/>
            <person name="LaButti K."/>
            <person name="Morin E."/>
            <person name="Salamov A."/>
            <person name="Lipzen A."/>
            <person name="Mereny Z."/>
            <person name="Hegedus B."/>
            <person name="Baldrian P."/>
            <person name="Stursova M."/>
            <person name="Weitz H."/>
            <person name="Taylor A."/>
            <person name="Grigoriev I.V."/>
            <person name="Nagy L.G."/>
            <person name="Martin F."/>
            <person name="Kauserud H."/>
        </authorList>
    </citation>
    <scope>NUCLEOTIDE SEQUENCE</scope>
    <source>
        <strain evidence="3">CBHHK002</strain>
    </source>
</reference>
<evidence type="ECO:0000313" key="3">
    <source>
        <dbReference type="EMBL" id="KAJ7305475.1"/>
    </source>
</evidence>
<evidence type="ECO:0000256" key="1">
    <source>
        <dbReference type="SAM" id="Coils"/>
    </source>
</evidence>
<protein>
    <recommendedName>
        <fullName evidence="2">Retrovirus-related Pol polyprotein from transposon TNT 1-94-like beta-barrel domain-containing protein</fullName>
    </recommendedName>
</protein>
<dbReference type="AlphaFoldDB" id="A0AAD7EAG1"/>
<sequence length="223" mass="25025">LGQNGENFVIWKTQLKSQITGMGKARYINGCAVEPVKPTLADDANDAAKAAHKQALETYNEDMDEWEKHNEKIRTLFFSTIHETHKIRIANHTSARESRNMLCKLYEHQGELHAQSLVDRMHALKCPEHLTLNQLDLLIADHASAANAASYSFAFHAATDFTKLKESGIVSRGFTAVINSGANHHYCPSRERFTEYRTVEPVPIRSADNRTFYATGEGKVPIS</sequence>
<name>A0AAD7EAG1_9AGAR</name>
<proteinExistence type="predicted"/>
<keyword evidence="1" id="KW-0175">Coiled coil</keyword>
<dbReference type="EMBL" id="JARIHO010000097">
    <property type="protein sequence ID" value="KAJ7305475.1"/>
    <property type="molecule type" value="Genomic_DNA"/>
</dbReference>
<gene>
    <name evidence="3" type="ORF">DFH08DRAFT_626758</name>
</gene>
<comment type="caution">
    <text evidence="3">The sequence shown here is derived from an EMBL/GenBank/DDBJ whole genome shotgun (WGS) entry which is preliminary data.</text>
</comment>
<feature type="domain" description="Retrovirus-related Pol polyprotein from transposon TNT 1-94-like beta-barrel" evidence="2">
    <location>
        <begin position="177"/>
        <end position="222"/>
    </location>
</feature>
<dbReference type="Proteomes" id="UP001218218">
    <property type="component" value="Unassembled WGS sequence"/>
</dbReference>
<keyword evidence="4" id="KW-1185">Reference proteome</keyword>
<feature type="non-terminal residue" evidence="3">
    <location>
        <position position="1"/>
    </location>
</feature>
<organism evidence="3 4">
    <name type="scientific">Mycena albidolilacea</name>
    <dbReference type="NCBI Taxonomy" id="1033008"/>
    <lineage>
        <taxon>Eukaryota</taxon>
        <taxon>Fungi</taxon>
        <taxon>Dikarya</taxon>
        <taxon>Basidiomycota</taxon>
        <taxon>Agaricomycotina</taxon>
        <taxon>Agaricomycetes</taxon>
        <taxon>Agaricomycetidae</taxon>
        <taxon>Agaricales</taxon>
        <taxon>Marasmiineae</taxon>
        <taxon>Mycenaceae</taxon>
        <taxon>Mycena</taxon>
    </lineage>
</organism>
<evidence type="ECO:0000259" key="2">
    <source>
        <dbReference type="Pfam" id="PF22936"/>
    </source>
</evidence>
<accession>A0AAD7EAG1</accession>
<dbReference type="InterPro" id="IPR054722">
    <property type="entry name" value="PolX-like_BBD"/>
</dbReference>
<dbReference type="Pfam" id="PF22936">
    <property type="entry name" value="Pol_BBD"/>
    <property type="match status" value="1"/>
</dbReference>